<feature type="non-terminal residue" evidence="1">
    <location>
        <position position="1"/>
    </location>
</feature>
<protein>
    <recommendedName>
        <fullName evidence="3">N-acetyltransferase domain-containing protein</fullName>
    </recommendedName>
</protein>
<keyword evidence="2" id="KW-1185">Reference proteome</keyword>
<gene>
    <name evidence="1" type="ORF">PMAYCL1PPCAC_28180</name>
</gene>
<dbReference type="EMBL" id="BTRK01000006">
    <property type="protein sequence ID" value="GMR57985.1"/>
    <property type="molecule type" value="Genomic_DNA"/>
</dbReference>
<evidence type="ECO:0008006" key="3">
    <source>
        <dbReference type="Google" id="ProtNLM"/>
    </source>
</evidence>
<dbReference type="PANTHER" id="PTHR20905">
    <property type="entry name" value="N-ACETYLTRANSFERASE-RELATED"/>
    <property type="match status" value="1"/>
</dbReference>
<proteinExistence type="predicted"/>
<feature type="non-terminal residue" evidence="1">
    <location>
        <position position="286"/>
    </location>
</feature>
<comment type="caution">
    <text evidence="1">The sequence shown here is derived from an EMBL/GenBank/DDBJ whole genome shotgun (WGS) entry which is preliminary data.</text>
</comment>
<name>A0AAN5D9A5_9BILA</name>
<dbReference type="AlphaFoldDB" id="A0AAN5D9A5"/>
<dbReference type="GO" id="GO:0008080">
    <property type="term" value="F:N-acetyltransferase activity"/>
    <property type="evidence" value="ECO:0007669"/>
    <property type="project" value="TreeGrafter"/>
</dbReference>
<dbReference type="PANTHER" id="PTHR20905:SF30">
    <property type="entry name" value="N-ACETYLTRANSFERASE DOMAIN-CONTAINING PROTEIN"/>
    <property type="match status" value="1"/>
</dbReference>
<evidence type="ECO:0000313" key="1">
    <source>
        <dbReference type="EMBL" id="GMR57985.1"/>
    </source>
</evidence>
<accession>A0AAN5D9A5</accession>
<evidence type="ECO:0000313" key="2">
    <source>
        <dbReference type="Proteomes" id="UP001328107"/>
    </source>
</evidence>
<sequence>PLLLLPSLPLHFHHSLSSRVVAMALRPLTQAISDCPKTARILELAWKYRAVANNFRFEPIQPHHMPDLMSLSKGFFEDQTLTSATGSSIENCSKGMEYVFAYSIAAQSVVNKNEICYENATNKPIGFRLVNPAYRNPKMAPFSVPTPTLAKGEISLFSPLDETWAKIWDRFPTEDVIMKGELIYVNREHRKKGIVSVWLDYDMHFPTMAEQSGANIYACLSTERSTKGYYTRHGYTESISSPLHVVNTSGLPAPLPQGDIRVFTTDMRTSMAMNVKPVWDWMKAGN</sequence>
<dbReference type="Proteomes" id="UP001328107">
    <property type="component" value="Unassembled WGS sequence"/>
</dbReference>
<dbReference type="Gene3D" id="3.40.630.30">
    <property type="match status" value="1"/>
</dbReference>
<organism evidence="1 2">
    <name type="scientific">Pristionchus mayeri</name>
    <dbReference type="NCBI Taxonomy" id="1317129"/>
    <lineage>
        <taxon>Eukaryota</taxon>
        <taxon>Metazoa</taxon>
        <taxon>Ecdysozoa</taxon>
        <taxon>Nematoda</taxon>
        <taxon>Chromadorea</taxon>
        <taxon>Rhabditida</taxon>
        <taxon>Rhabditina</taxon>
        <taxon>Diplogasteromorpha</taxon>
        <taxon>Diplogasteroidea</taxon>
        <taxon>Neodiplogasteridae</taxon>
        <taxon>Pristionchus</taxon>
    </lineage>
</organism>
<reference evidence="2" key="1">
    <citation type="submission" date="2022-10" db="EMBL/GenBank/DDBJ databases">
        <title>Genome assembly of Pristionchus species.</title>
        <authorList>
            <person name="Yoshida K."/>
            <person name="Sommer R.J."/>
        </authorList>
    </citation>
    <scope>NUCLEOTIDE SEQUENCE [LARGE SCALE GENOMIC DNA]</scope>
    <source>
        <strain evidence="2">RS5460</strain>
    </source>
</reference>